<accession>A0A644WZL9</accession>
<comment type="caution">
    <text evidence="1">The sequence shown here is derived from an EMBL/GenBank/DDBJ whole genome shotgun (WGS) entry which is preliminary data.</text>
</comment>
<reference evidence="1" key="1">
    <citation type="submission" date="2019-08" db="EMBL/GenBank/DDBJ databases">
        <authorList>
            <person name="Kucharzyk K."/>
            <person name="Murdoch R.W."/>
            <person name="Higgins S."/>
            <person name="Loffler F."/>
        </authorList>
    </citation>
    <scope>NUCLEOTIDE SEQUENCE</scope>
</reference>
<gene>
    <name evidence="1" type="ORF">SDC9_55605</name>
</gene>
<dbReference type="AlphaFoldDB" id="A0A644WZL9"/>
<name>A0A644WZL9_9ZZZZ</name>
<evidence type="ECO:0000313" key="1">
    <source>
        <dbReference type="EMBL" id="MPM09289.1"/>
    </source>
</evidence>
<organism evidence="1">
    <name type="scientific">bioreactor metagenome</name>
    <dbReference type="NCBI Taxonomy" id="1076179"/>
    <lineage>
        <taxon>unclassified sequences</taxon>
        <taxon>metagenomes</taxon>
        <taxon>ecological metagenomes</taxon>
    </lineage>
</organism>
<sequence length="291" mass="34454">MHYYSNVRIITRLWFKYQMSIDYKKYRPLRAAYCSIWLRGCEKFLFVDSANEKPEQQRKLRQRTREKEQVCYRFAAQQEVHNNRNKAANGFNHKENSKKFRDELRAADEQPQREHPKRKEHLADHVAVFIRAEAEERHFVELCARKRAVLSADVHNRHILADEAHEQDYAAQCGKQHHQLCQTFINRMQETIQRDCRKEVAQRHDDIADDSGARKSHVCQQVGRRGRGVRGQHLLAEKQFRKKAGDDHEQEQQARDPGGFLSGFHLILSFQFLIFISVKFDIFRSKQGIPT</sequence>
<protein>
    <submittedName>
        <fullName evidence="1">Uncharacterized protein</fullName>
    </submittedName>
</protein>
<proteinExistence type="predicted"/>
<dbReference type="EMBL" id="VSSQ01001552">
    <property type="protein sequence ID" value="MPM09289.1"/>
    <property type="molecule type" value="Genomic_DNA"/>
</dbReference>